<feature type="region of interest" description="Disordered" evidence="1">
    <location>
        <begin position="138"/>
        <end position="157"/>
    </location>
</feature>
<dbReference type="Proteomes" id="UP000603640">
    <property type="component" value="Unassembled WGS sequence"/>
</dbReference>
<proteinExistence type="predicted"/>
<evidence type="ECO:0000313" key="3">
    <source>
        <dbReference type="Proteomes" id="UP000603640"/>
    </source>
</evidence>
<reference evidence="2" key="1">
    <citation type="submission" date="2020-08" db="EMBL/GenBank/DDBJ databases">
        <title>Pontibacter sp. SD6 16S ribosomal RNA gene Genome sequencing and assembly.</title>
        <authorList>
            <person name="Kang M."/>
        </authorList>
    </citation>
    <scope>NUCLEOTIDE SEQUENCE</scope>
    <source>
        <strain evidence="2">SD6</strain>
    </source>
</reference>
<feature type="compositionally biased region" description="Low complexity" evidence="1">
    <location>
        <begin position="1"/>
        <end position="76"/>
    </location>
</feature>
<comment type="caution">
    <text evidence="2">The sequence shown here is derived from an EMBL/GenBank/DDBJ whole genome shotgun (WGS) entry which is preliminary data.</text>
</comment>
<feature type="region of interest" description="Disordered" evidence="1">
    <location>
        <begin position="1"/>
        <end position="91"/>
    </location>
</feature>
<dbReference type="AlphaFoldDB" id="A0A923N8F1"/>
<keyword evidence="3" id="KW-1185">Reference proteome</keyword>
<name>A0A923N8F1_9BACT</name>
<evidence type="ECO:0000256" key="1">
    <source>
        <dbReference type="SAM" id="MobiDB-lite"/>
    </source>
</evidence>
<accession>A0A923N8F1</accession>
<protein>
    <submittedName>
        <fullName evidence="2">Uncharacterized protein</fullName>
    </submittedName>
</protein>
<sequence>MENKQNNPSNRNTSNPSSMQGSSNSNQSSNASQNRSNMTSSSSSSPSGSSQQNQQSGRSTSGSSSSSMQGRSNQQGTTGQGGMKNVQDKLQQFGNTAMQKVNSLSTTQKVIGGSLLALGAGWLAMGPKGKANVKNKVSSITNKKNNNKGKSPNISPR</sequence>
<evidence type="ECO:0000313" key="2">
    <source>
        <dbReference type="EMBL" id="MBC5994815.1"/>
    </source>
</evidence>
<dbReference type="EMBL" id="JACRVF010000006">
    <property type="protein sequence ID" value="MBC5994815.1"/>
    <property type="molecule type" value="Genomic_DNA"/>
</dbReference>
<organism evidence="2 3">
    <name type="scientific">Pontibacter cellulosilyticus</name>
    <dbReference type="NCBI Taxonomy" id="1720253"/>
    <lineage>
        <taxon>Bacteria</taxon>
        <taxon>Pseudomonadati</taxon>
        <taxon>Bacteroidota</taxon>
        <taxon>Cytophagia</taxon>
        <taxon>Cytophagales</taxon>
        <taxon>Hymenobacteraceae</taxon>
        <taxon>Pontibacter</taxon>
    </lineage>
</organism>
<gene>
    <name evidence="2" type="ORF">H8S84_18360</name>
</gene>
<dbReference type="RefSeq" id="WP_187068844.1">
    <property type="nucleotide sequence ID" value="NZ_JACRVF010000006.1"/>
</dbReference>